<sequence>LQRNLMEKEESGHLQAISLLRDHLSQAEQDIPVWTCSLDAVTINSEECNAAP</sequence>
<comment type="caution">
    <text evidence="1">The sequence shown here is derived from an EMBL/GenBank/DDBJ whole genome shotgun (WGS) entry which is preliminary data.</text>
</comment>
<keyword evidence="2" id="KW-1185">Reference proteome</keyword>
<feature type="non-terminal residue" evidence="1">
    <location>
        <position position="1"/>
    </location>
</feature>
<protein>
    <submittedName>
        <fullName evidence="1">Uncharacterized protein</fullName>
    </submittedName>
</protein>
<gene>
    <name evidence="1" type="ORF">CEXT_701211</name>
</gene>
<evidence type="ECO:0000313" key="1">
    <source>
        <dbReference type="EMBL" id="GIX69768.1"/>
    </source>
</evidence>
<dbReference type="AlphaFoldDB" id="A0AAV4MCZ7"/>
<accession>A0AAV4MCZ7</accession>
<evidence type="ECO:0000313" key="2">
    <source>
        <dbReference type="Proteomes" id="UP001054945"/>
    </source>
</evidence>
<dbReference type="EMBL" id="BPLR01002082">
    <property type="protein sequence ID" value="GIX69768.1"/>
    <property type="molecule type" value="Genomic_DNA"/>
</dbReference>
<reference evidence="1 2" key="1">
    <citation type="submission" date="2021-06" db="EMBL/GenBank/DDBJ databases">
        <title>Caerostris extrusa draft genome.</title>
        <authorList>
            <person name="Kono N."/>
            <person name="Arakawa K."/>
        </authorList>
    </citation>
    <scope>NUCLEOTIDE SEQUENCE [LARGE SCALE GENOMIC DNA]</scope>
</reference>
<dbReference type="Proteomes" id="UP001054945">
    <property type="component" value="Unassembled WGS sequence"/>
</dbReference>
<organism evidence="1 2">
    <name type="scientific">Caerostris extrusa</name>
    <name type="common">Bark spider</name>
    <name type="synonym">Caerostris bankana</name>
    <dbReference type="NCBI Taxonomy" id="172846"/>
    <lineage>
        <taxon>Eukaryota</taxon>
        <taxon>Metazoa</taxon>
        <taxon>Ecdysozoa</taxon>
        <taxon>Arthropoda</taxon>
        <taxon>Chelicerata</taxon>
        <taxon>Arachnida</taxon>
        <taxon>Araneae</taxon>
        <taxon>Araneomorphae</taxon>
        <taxon>Entelegynae</taxon>
        <taxon>Araneoidea</taxon>
        <taxon>Araneidae</taxon>
        <taxon>Caerostris</taxon>
    </lineage>
</organism>
<name>A0AAV4MCZ7_CAEEX</name>
<proteinExistence type="predicted"/>